<reference evidence="7 8" key="1">
    <citation type="submission" date="2016-07" db="EMBL/GenBank/DDBJ databases">
        <title>Multiple horizontal gene transfer events from other fungi enriched the ability of initially mycotrophic Trichoderma (Ascomycota) to feed on dead plant biomass.</title>
        <authorList>
            <consortium name="DOE Joint Genome Institute"/>
            <person name="Aerts A."/>
            <person name="Atanasova L."/>
            <person name="Chenthamara K."/>
            <person name="Zhang J."/>
            <person name="Grujic M."/>
            <person name="Henrissat B."/>
            <person name="Kuo A."/>
            <person name="Salamov A."/>
            <person name="Lipzen A."/>
            <person name="Labutti K."/>
            <person name="Barry K."/>
            <person name="Miao Y."/>
            <person name="Rahimi M.J."/>
            <person name="Shen Q."/>
            <person name="Grigoriev I.V."/>
            <person name="Kubicek C.P."/>
            <person name="Druzhinina I.S."/>
        </authorList>
    </citation>
    <scope>NUCLEOTIDE SEQUENCE [LARGE SCALE GENOMIC DNA]</scope>
    <source>
        <strain evidence="7 8">CBS 433.97</strain>
    </source>
</reference>
<dbReference type="Proteomes" id="UP000240493">
    <property type="component" value="Unassembled WGS sequence"/>
</dbReference>
<dbReference type="SUPFAM" id="SSF57701">
    <property type="entry name" value="Zn2/Cys6 DNA-binding domain"/>
    <property type="match status" value="1"/>
</dbReference>
<dbReference type="OrthoDB" id="5423818at2759"/>
<dbReference type="STRING" id="1042311.A0A2T3YVR3"/>
<evidence type="ECO:0000256" key="2">
    <source>
        <dbReference type="ARBA" id="ARBA00022833"/>
    </source>
</evidence>
<dbReference type="InterPro" id="IPR036864">
    <property type="entry name" value="Zn2-C6_fun-type_DNA-bd_sf"/>
</dbReference>
<feature type="domain" description="Zn(2)-C6 fungal-type" evidence="6">
    <location>
        <begin position="10"/>
        <end position="39"/>
    </location>
</feature>
<organism evidence="7 8">
    <name type="scientific">Trichoderma asperellum (strain ATCC 204424 / CBS 433.97 / NBRC 101777)</name>
    <dbReference type="NCBI Taxonomy" id="1042311"/>
    <lineage>
        <taxon>Eukaryota</taxon>
        <taxon>Fungi</taxon>
        <taxon>Dikarya</taxon>
        <taxon>Ascomycota</taxon>
        <taxon>Pezizomycotina</taxon>
        <taxon>Sordariomycetes</taxon>
        <taxon>Hypocreomycetidae</taxon>
        <taxon>Hypocreales</taxon>
        <taxon>Hypocreaceae</taxon>
        <taxon>Trichoderma</taxon>
    </lineage>
</organism>
<dbReference type="PROSITE" id="PS00463">
    <property type="entry name" value="ZN2_CY6_FUNGAL_1"/>
    <property type="match status" value="1"/>
</dbReference>
<dbReference type="Gene3D" id="4.10.240.10">
    <property type="entry name" value="Zn(2)-C6 fungal-type DNA-binding domain"/>
    <property type="match status" value="1"/>
</dbReference>
<keyword evidence="3" id="KW-0805">Transcription regulation</keyword>
<gene>
    <name evidence="7" type="ORF">M441DRAFT_83942</name>
</gene>
<evidence type="ECO:0000256" key="5">
    <source>
        <dbReference type="ARBA" id="ARBA00023242"/>
    </source>
</evidence>
<dbReference type="PANTHER" id="PTHR47660">
    <property type="entry name" value="TRANSCRIPTION FACTOR WITH C2H2 AND ZN(2)-CYS(6) DNA BINDING DOMAIN (EUROFUNG)-RELATED-RELATED"/>
    <property type="match status" value="1"/>
</dbReference>
<keyword evidence="8" id="KW-1185">Reference proteome</keyword>
<dbReference type="GO" id="GO:0008270">
    <property type="term" value="F:zinc ion binding"/>
    <property type="evidence" value="ECO:0007669"/>
    <property type="project" value="InterPro"/>
</dbReference>
<dbReference type="InterPro" id="IPR001138">
    <property type="entry name" value="Zn2Cys6_DnaBD"/>
</dbReference>
<accession>A0A2T3YVR3</accession>
<dbReference type="EMBL" id="KZ679270">
    <property type="protein sequence ID" value="PTB36642.1"/>
    <property type="molecule type" value="Genomic_DNA"/>
</dbReference>
<keyword evidence="5" id="KW-0539">Nucleus</keyword>
<evidence type="ECO:0000313" key="7">
    <source>
        <dbReference type="EMBL" id="PTB36642.1"/>
    </source>
</evidence>
<dbReference type="Pfam" id="PF00172">
    <property type="entry name" value="Zn_clus"/>
    <property type="match status" value="1"/>
</dbReference>
<evidence type="ECO:0000256" key="3">
    <source>
        <dbReference type="ARBA" id="ARBA00023015"/>
    </source>
</evidence>
<evidence type="ECO:0000313" key="8">
    <source>
        <dbReference type="Proteomes" id="UP000240493"/>
    </source>
</evidence>
<keyword evidence="1" id="KW-0479">Metal-binding</keyword>
<proteinExistence type="predicted"/>
<sequence length="463" mass="52206">MPFPRRKRKACNECHKSKTRCSQSSPCSRCRARNLTCEYVHDFLNPYGSNPQGQDNWGSVLPTIGNFGDDPTINPSNALEPTFDEIVNGAISSSTGPQPGLTFPPALGEMATQGSENLSQQILVPPNLISKHIPINIYFQPTVDPAEDASELSWLQVGNSHCLDPEGHKPKTSVTQKKETIESKLTKKLLIGQLLNYSKMMNSNRLPPFIFAPCKQDDGCGLNGSHQCLLRPLENCRAITTIAENIEASNKGFFWTIVENEVLRLYKELSRMNCYEVQASLQACTIYALLYTRYIKPIQAGSVLPVIKAIIDFGRHLHSLYNFRAPLSTDESVIRQEWILRESTRRTICVLYGIELLLDVFSEDPDHVKCRGLENVPLPCTRDLWEPVPDSIWIRRYQNSMSLHHGYETMCLGTIQSSIFLLRGRTTETGSKQSDSHEAISHWCEEADELGTLVWMTIMVETR</sequence>
<keyword evidence="2" id="KW-0862">Zinc</keyword>
<dbReference type="CDD" id="cd00067">
    <property type="entry name" value="GAL4"/>
    <property type="match status" value="1"/>
</dbReference>
<dbReference type="AlphaFoldDB" id="A0A2T3YVR3"/>
<evidence type="ECO:0000256" key="4">
    <source>
        <dbReference type="ARBA" id="ARBA00023163"/>
    </source>
</evidence>
<protein>
    <recommendedName>
        <fullName evidence="6">Zn(2)-C6 fungal-type domain-containing protein</fullName>
    </recommendedName>
</protein>
<evidence type="ECO:0000256" key="1">
    <source>
        <dbReference type="ARBA" id="ARBA00022723"/>
    </source>
</evidence>
<dbReference type="SMART" id="SM00066">
    <property type="entry name" value="GAL4"/>
    <property type="match status" value="1"/>
</dbReference>
<evidence type="ECO:0000259" key="6">
    <source>
        <dbReference type="PROSITE" id="PS50048"/>
    </source>
</evidence>
<keyword evidence="4" id="KW-0804">Transcription</keyword>
<name>A0A2T3YVR3_TRIA4</name>
<dbReference type="GO" id="GO:0000981">
    <property type="term" value="F:DNA-binding transcription factor activity, RNA polymerase II-specific"/>
    <property type="evidence" value="ECO:0007669"/>
    <property type="project" value="InterPro"/>
</dbReference>
<dbReference type="PROSITE" id="PS50048">
    <property type="entry name" value="ZN2_CY6_FUNGAL_2"/>
    <property type="match status" value="1"/>
</dbReference>